<evidence type="ECO:0000313" key="20">
    <source>
        <dbReference type="EMBL" id="GAA4922564.1"/>
    </source>
</evidence>
<keyword evidence="7" id="KW-0573">Peptidoglycan synthesis</keyword>
<evidence type="ECO:0000256" key="3">
    <source>
        <dbReference type="ARBA" id="ARBA00022676"/>
    </source>
</evidence>
<keyword evidence="5 19" id="KW-0812">Transmembrane</keyword>
<evidence type="ECO:0000256" key="18">
    <source>
        <dbReference type="SAM" id="MobiDB-lite"/>
    </source>
</evidence>
<dbReference type="InterPro" id="IPR001182">
    <property type="entry name" value="FtsW/RodA"/>
</dbReference>
<feature type="transmembrane region" description="Helical" evidence="19">
    <location>
        <begin position="446"/>
        <end position="468"/>
    </location>
</feature>
<evidence type="ECO:0000256" key="5">
    <source>
        <dbReference type="ARBA" id="ARBA00022692"/>
    </source>
</evidence>
<evidence type="ECO:0000256" key="2">
    <source>
        <dbReference type="ARBA" id="ARBA00004752"/>
    </source>
</evidence>
<reference evidence="21" key="1">
    <citation type="journal article" date="2019" name="Int. J. Syst. Evol. Microbiol.">
        <title>The Global Catalogue of Microorganisms (GCM) 10K type strain sequencing project: providing services to taxonomists for standard genome sequencing and annotation.</title>
        <authorList>
            <consortium name="The Broad Institute Genomics Platform"/>
            <consortium name="The Broad Institute Genome Sequencing Center for Infectious Disease"/>
            <person name="Wu L."/>
            <person name="Ma J."/>
        </authorList>
    </citation>
    <scope>NUCLEOTIDE SEQUENCE [LARGE SCALE GENOMIC DNA]</scope>
    <source>
        <strain evidence="21">JCM 19129</strain>
    </source>
</reference>
<keyword evidence="9 19" id="KW-0472">Membrane</keyword>
<evidence type="ECO:0000256" key="11">
    <source>
        <dbReference type="ARBA" id="ARBA00033270"/>
    </source>
</evidence>
<evidence type="ECO:0000256" key="1">
    <source>
        <dbReference type="ARBA" id="ARBA00004141"/>
    </source>
</evidence>
<feature type="compositionally biased region" description="Basic residues" evidence="18">
    <location>
        <begin position="475"/>
        <end position="486"/>
    </location>
</feature>
<comment type="similarity">
    <text evidence="12">Belongs to the SEDS family. FtsW subfamily.</text>
</comment>
<evidence type="ECO:0000313" key="21">
    <source>
        <dbReference type="Proteomes" id="UP001500368"/>
    </source>
</evidence>
<protein>
    <recommendedName>
        <fullName evidence="13">Probable peptidoglycan glycosyltransferase FtsW</fullName>
        <ecNumber evidence="15">2.4.99.28</ecNumber>
    </recommendedName>
    <alternativeName>
        <fullName evidence="14">Cell division protein FtsW</fullName>
    </alternativeName>
    <alternativeName>
        <fullName evidence="11">Cell wall polymerase</fullName>
    </alternativeName>
    <alternativeName>
        <fullName evidence="10">Peptidoglycan polymerase</fullName>
    </alternativeName>
</protein>
<organism evidence="20 21">
    <name type="scientific">Nesterenkonia rhizosphaerae</name>
    <dbReference type="NCBI Taxonomy" id="1348272"/>
    <lineage>
        <taxon>Bacteria</taxon>
        <taxon>Bacillati</taxon>
        <taxon>Actinomycetota</taxon>
        <taxon>Actinomycetes</taxon>
        <taxon>Micrococcales</taxon>
        <taxon>Micrococcaceae</taxon>
        <taxon>Nesterenkonia</taxon>
    </lineage>
</organism>
<accession>A0ABP9FZW2</accession>
<evidence type="ECO:0000256" key="8">
    <source>
        <dbReference type="ARBA" id="ARBA00022989"/>
    </source>
</evidence>
<feature type="transmembrane region" description="Helical" evidence="19">
    <location>
        <begin position="380"/>
        <end position="404"/>
    </location>
</feature>
<evidence type="ECO:0000256" key="9">
    <source>
        <dbReference type="ARBA" id="ARBA00023136"/>
    </source>
</evidence>
<evidence type="ECO:0000256" key="10">
    <source>
        <dbReference type="ARBA" id="ARBA00032370"/>
    </source>
</evidence>
<dbReference type="PROSITE" id="PS00428">
    <property type="entry name" value="FTSW_RODA_SPOVE"/>
    <property type="match status" value="1"/>
</dbReference>
<gene>
    <name evidence="20" type="ORF">GCM10025790_19430</name>
</gene>
<comment type="pathway">
    <text evidence="2">Cell wall biogenesis; peptidoglycan biosynthesis.</text>
</comment>
<evidence type="ECO:0000256" key="15">
    <source>
        <dbReference type="ARBA" id="ARBA00044770"/>
    </source>
</evidence>
<feature type="transmembrane region" description="Helical" evidence="19">
    <location>
        <begin position="178"/>
        <end position="199"/>
    </location>
</feature>
<feature type="region of interest" description="Disordered" evidence="18">
    <location>
        <begin position="1"/>
        <end position="92"/>
    </location>
</feature>
<sequence length="494" mass="52700">MDKRPPRLPARPPAPTVLTAPSPVEADSAEELVTAEPETPDLETSGHSGSQRGHLRLVDDIPGSNTDTSAAATSGHEDDAADGSTGRAWRQQRAASRAERVRQLWAFFEGANPYTNFWLVLGSAIALSVIGLTFVLSSTSVTGDGDPFTIVARQAMWAGIGVLGMIFMMYVPTRWMGGIGWAMMLLSGVLLSLVAFTPLGSDGGGSTNWLQIGPVRGQPSELAKLALVLWGAAVLAKKGRLVEQFTHWVVPFVAPGALAVLVLVLAGGDLGTSLIIITVAAALLFAAGVSLRYFIAAGALAVVAVGLLMWMTPYRMMRVYAWLGMNCDHSLDPCHQTEMGYYALASGGFWGVGLGQSRQKWDYIPEVHNDFIFTIIGEELGLLGTLTVLGLFAALSIGIFRVAFGTDDQFTRLVCIGIIAWLSGQAFINIGMVIGLLPVVGVPLPFISYGGSALTITLLAVGVVLNFARRQRLQARAPKRRRRGTAKRSTLAPR</sequence>
<dbReference type="InterPro" id="IPR018365">
    <property type="entry name" value="Cell_cycle_FtsW-rel_CS"/>
</dbReference>
<feature type="transmembrane region" description="Helical" evidence="19">
    <location>
        <begin position="117"/>
        <end position="138"/>
    </location>
</feature>
<name>A0ABP9FZW2_9MICC</name>
<dbReference type="Pfam" id="PF01098">
    <property type="entry name" value="FTSW_RODA_SPOVE"/>
    <property type="match status" value="1"/>
</dbReference>
<keyword evidence="6" id="KW-0133">Cell shape</keyword>
<comment type="function">
    <text evidence="17">Peptidoglycan polymerase that is essential for cell division.</text>
</comment>
<dbReference type="RefSeq" id="WP_345477817.1">
    <property type="nucleotide sequence ID" value="NZ_BAABLW010000007.1"/>
</dbReference>
<comment type="catalytic activity">
    <reaction evidence="16">
        <text>[GlcNAc-(1-&gt;4)-Mur2Ac(oyl-L-Ala-gamma-D-Glu-L-Lys-D-Ala-D-Ala)](n)-di-trans,octa-cis-undecaprenyl diphosphate + beta-D-GlcNAc-(1-&gt;4)-Mur2Ac(oyl-L-Ala-gamma-D-Glu-L-Lys-D-Ala-D-Ala)-di-trans,octa-cis-undecaprenyl diphosphate = [GlcNAc-(1-&gt;4)-Mur2Ac(oyl-L-Ala-gamma-D-Glu-L-Lys-D-Ala-D-Ala)](n+1)-di-trans,octa-cis-undecaprenyl diphosphate + di-trans,octa-cis-undecaprenyl diphosphate + H(+)</text>
        <dbReference type="Rhea" id="RHEA:23708"/>
        <dbReference type="Rhea" id="RHEA-COMP:9602"/>
        <dbReference type="Rhea" id="RHEA-COMP:9603"/>
        <dbReference type="ChEBI" id="CHEBI:15378"/>
        <dbReference type="ChEBI" id="CHEBI:58405"/>
        <dbReference type="ChEBI" id="CHEBI:60033"/>
        <dbReference type="ChEBI" id="CHEBI:78435"/>
        <dbReference type="EC" id="2.4.99.28"/>
    </reaction>
</comment>
<keyword evidence="21" id="KW-1185">Reference proteome</keyword>
<keyword evidence="4" id="KW-0808">Transferase</keyword>
<keyword evidence="3" id="KW-0328">Glycosyltransferase</keyword>
<proteinExistence type="inferred from homology"/>
<feature type="compositionally biased region" description="Polar residues" evidence="18">
    <location>
        <begin position="63"/>
        <end position="72"/>
    </location>
</feature>
<comment type="subcellular location">
    <subcellularLocation>
        <location evidence="1">Membrane</location>
        <topology evidence="1">Multi-pass membrane protein</topology>
    </subcellularLocation>
</comment>
<evidence type="ECO:0000256" key="14">
    <source>
        <dbReference type="ARBA" id="ARBA00041418"/>
    </source>
</evidence>
<feature type="transmembrane region" description="Helical" evidence="19">
    <location>
        <begin position="416"/>
        <end position="440"/>
    </location>
</feature>
<feature type="transmembrane region" description="Helical" evidence="19">
    <location>
        <begin position="294"/>
        <end position="312"/>
    </location>
</feature>
<comment type="caution">
    <text evidence="20">The sequence shown here is derived from an EMBL/GenBank/DDBJ whole genome shotgun (WGS) entry which is preliminary data.</text>
</comment>
<evidence type="ECO:0000256" key="4">
    <source>
        <dbReference type="ARBA" id="ARBA00022679"/>
    </source>
</evidence>
<dbReference type="PANTHER" id="PTHR30474">
    <property type="entry name" value="CELL CYCLE PROTEIN"/>
    <property type="match status" value="1"/>
</dbReference>
<dbReference type="PANTHER" id="PTHR30474:SF2">
    <property type="entry name" value="PEPTIDOGLYCAN GLYCOSYLTRANSFERASE FTSW-RELATED"/>
    <property type="match status" value="1"/>
</dbReference>
<feature type="transmembrane region" description="Helical" evidence="19">
    <location>
        <begin position="248"/>
        <end position="266"/>
    </location>
</feature>
<evidence type="ECO:0000256" key="7">
    <source>
        <dbReference type="ARBA" id="ARBA00022984"/>
    </source>
</evidence>
<evidence type="ECO:0000256" key="6">
    <source>
        <dbReference type="ARBA" id="ARBA00022960"/>
    </source>
</evidence>
<evidence type="ECO:0000256" key="12">
    <source>
        <dbReference type="ARBA" id="ARBA00038053"/>
    </source>
</evidence>
<dbReference type="Proteomes" id="UP001500368">
    <property type="component" value="Unassembled WGS sequence"/>
</dbReference>
<evidence type="ECO:0000256" key="17">
    <source>
        <dbReference type="ARBA" id="ARBA00049966"/>
    </source>
</evidence>
<evidence type="ECO:0000256" key="16">
    <source>
        <dbReference type="ARBA" id="ARBA00049902"/>
    </source>
</evidence>
<evidence type="ECO:0000256" key="13">
    <source>
        <dbReference type="ARBA" id="ARBA00041185"/>
    </source>
</evidence>
<evidence type="ECO:0000256" key="19">
    <source>
        <dbReference type="SAM" id="Phobius"/>
    </source>
</evidence>
<dbReference type="EC" id="2.4.99.28" evidence="15"/>
<feature type="transmembrane region" description="Helical" evidence="19">
    <location>
        <begin position="150"/>
        <end position="171"/>
    </location>
</feature>
<dbReference type="EMBL" id="BAABLW010000007">
    <property type="protein sequence ID" value="GAA4922564.1"/>
    <property type="molecule type" value="Genomic_DNA"/>
</dbReference>
<feature type="region of interest" description="Disordered" evidence="18">
    <location>
        <begin position="475"/>
        <end position="494"/>
    </location>
</feature>
<keyword evidence="8 19" id="KW-1133">Transmembrane helix</keyword>